<feature type="compositionally biased region" description="Polar residues" evidence="1">
    <location>
        <begin position="1"/>
        <end position="10"/>
    </location>
</feature>
<evidence type="ECO:0000256" key="1">
    <source>
        <dbReference type="SAM" id="MobiDB-lite"/>
    </source>
</evidence>
<gene>
    <name evidence="2" type="ORF">F2P81_016804</name>
</gene>
<dbReference type="AlphaFoldDB" id="A0A6A4S6M7"/>
<evidence type="ECO:0000313" key="3">
    <source>
        <dbReference type="Proteomes" id="UP000438429"/>
    </source>
</evidence>
<evidence type="ECO:0000313" key="2">
    <source>
        <dbReference type="EMBL" id="KAF0030073.1"/>
    </source>
</evidence>
<dbReference type="PANTHER" id="PTHR47331:SF5">
    <property type="entry name" value="RIBONUCLEASE H"/>
    <property type="match status" value="1"/>
</dbReference>
<proteinExistence type="predicted"/>
<reference evidence="2 3" key="1">
    <citation type="submission" date="2019-06" db="EMBL/GenBank/DDBJ databases">
        <title>Draft genomes of female and male turbot (Scophthalmus maximus).</title>
        <authorList>
            <person name="Xu H."/>
            <person name="Xu X.-W."/>
            <person name="Shao C."/>
            <person name="Chen S."/>
        </authorList>
    </citation>
    <scope>NUCLEOTIDE SEQUENCE [LARGE SCALE GENOMIC DNA]</scope>
    <source>
        <strain evidence="2">Ysfricsl-2016a</strain>
        <tissue evidence="2">Blood</tissue>
    </source>
</reference>
<feature type="region of interest" description="Disordered" evidence="1">
    <location>
        <begin position="1"/>
        <end position="30"/>
    </location>
</feature>
<accession>A0A6A4S6M7</accession>
<dbReference type="EMBL" id="VEVO01000015">
    <property type="protein sequence ID" value="KAF0030073.1"/>
    <property type="molecule type" value="Genomic_DNA"/>
</dbReference>
<dbReference type="Proteomes" id="UP000438429">
    <property type="component" value="Unassembled WGS sequence"/>
</dbReference>
<sequence length="188" mass="20593">MQGRGQNSSAVECGERFASSDRPRGLSSPRDWGRYSDVPVMMIQTKLMKIMKGSGDCPVRLARAVCQPNSQQFVLEVASTSDCVLTSVAAPVANVKLPVKSSTTHLSNNESARINGLRVRGFSSRSTINLPPAYTKDFTPLERSHIMTPDVAKRWKHLSTVAQEIPELMDCEVRLLIGCDLLESIGTT</sequence>
<comment type="caution">
    <text evidence="2">The sequence shown here is derived from an EMBL/GenBank/DDBJ whole genome shotgun (WGS) entry which is preliminary data.</text>
</comment>
<organism evidence="2 3">
    <name type="scientific">Scophthalmus maximus</name>
    <name type="common">Turbot</name>
    <name type="synonym">Psetta maxima</name>
    <dbReference type="NCBI Taxonomy" id="52904"/>
    <lineage>
        <taxon>Eukaryota</taxon>
        <taxon>Metazoa</taxon>
        <taxon>Chordata</taxon>
        <taxon>Craniata</taxon>
        <taxon>Vertebrata</taxon>
        <taxon>Euteleostomi</taxon>
        <taxon>Actinopterygii</taxon>
        <taxon>Neopterygii</taxon>
        <taxon>Teleostei</taxon>
        <taxon>Neoteleostei</taxon>
        <taxon>Acanthomorphata</taxon>
        <taxon>Carangaria</taxon>
        <taxon>Pleuronectiformes</taxon>
        <taxon>Pleuronectoidei</taxon>
        <taxon>Scophthalmidae</taxon>
        <taxon>Scophthalmus</taxon>
    </lineage>
</organism>
<feature type="compositionally biased region" description="Basic and acidic residues" evidence="1">
    <location>
        <begin position="13"/>
        <end position="24"/>
    </location>
</feature>
<dbReference type="PANTHER" id="PTHR47331">
    <property type="entry name" value="PHD-TYPE DOMAIN-CONTAINING PROTEIN"/>
    <property type="match status" value="1"/>
</dbReference>
<name>A0A6A4S6M7_SCOMX</name>
<protein>
    <submittedName>
        <fullName evidence="2">Uncharacterized protein</fullName>
    </submittedName>
</protein>